<reference evidence="2 3" key="1">
    <citation type="journal article" date="2023" name="Hortic Res">
        <title>Pangenome of water caltrop reveals structural variations and asymmetric subgenome divergence after allopolyploidization.</title>
        <authorList>
            <person name="Zhang X."/>
            <person name="Chen Y."/>
            <person name="Wang L."/>
            <person name="Yuan Y."/>
            <person name="Fang M."/>
            <person name="Shi L."/>
            <person name="Lu R."/>
            <person name="Comes H.P."/>
            <person name="Ma Y."/>
            <person name="Chen Y."/>
            <person name="Huang G."/>
            <person name="Zhou Y."/>
            <person name="Zheng Z."/>
            <person name="Qiu Y."/>
        </authorList>
    </citation>
    <scope>NUCLEOTIDE SEQUENCE [LARGE SCALE GENOMIC DNA]</scope>
    <source>
        <strain evidence="2">F231</strain>
    </source>
</reference>
<dbReference type="InterPro" id="IPR006712">
    <property type="entry name" value="HD-ZIP_N"/>
</dbReference>
<dbReference type="EMBL" id="JAXQNO010000001">
    <property type="protein sequence ID" value="KAK4805050.1"/>
    <property type="molecule type" value="Genomic_DNA"/>
</dbReference>
<dbReference type="Pfam" id="PF04618">
    <property type="entry name" value="HD-ZIP_N"/>
    <property type="match status" value="1"/>
</dbReference>
<feature type="domain" description="HD-ZIP protein N-terminal" evidence="1">
    <location>
        <begin position="1"/>
        <end position="56"/>
    </location>
</feature>
<organism evidence="2 3">
    <name type="scientific">Trapa natans</name>
    <name type="common">Water chestnut</name>
    <dbReference type="NCBI Taxonomy" id="22666"/>
    <lineage>
        <taxon>Eukaryota</taxon>
        <taxon>Viridiplantae</taxon>
        <taxon>Streptophyta</taxon>
        <taxon>Embryophyta</taxon>
        <taxon>Tracheophyta</taxon>
        <taxon>Spermatophyta</taxon>
        <taxon>Magnoliopsida</taxon>
        <taxon>eudicotyledons</taxon>
        <taxon>Gunneridae</taxon>
        <taxon>Pentapetalae</taxon>
        <taxon>rosids</taxon>
        <taxon>malvids</taxon>
        <taxon>Myrtales</taxon>
        <taxon>Lythraceae</taxon>
        <taxon>Trapa</taxon>
    </lineage>
</organism>
<proteinExistence type="predicted"/>
<dbReference type="GO" id="GO:0005634">
    <property type="term" value="C:nucleus"/>
    <property type="evidence" value="ECO:0007669"/>
    <property type="project" value="InterPro"/>
</dbReference>
<dbReference type="Proteomes" id="UP001346149">
    <property type="component" value="Unassembled WGS sequence"/>
</dbReference>
<accession>A0AAN7MF77</accession>
<gene>
    <name evidence="2" type="ORF">SAY86_004867</name>
</gene>
<name>A0AAN7MF77_TRANT</name>
<keyword evidence="3" id="KW-1185">Reference proteome</keyword>
<dbReference type="AlphaFoldDB" id="A0AAN7MF77"/>
<protein>
    <recommendedName>
        <fullName evidence="1">HD-ZIP protein N-terminal domain-containing protein</fullName>
    </recommendedName>
</protein>
<sequence>MADKEDLGLSLSLSFRPHHHYHQQKVPLHLNLMPFPSITSSPSGFASSVKVLCFPSYNVDNKASPFYIPERMGAPAMEGPSSGG</sequence>
<evidence type="ECO:0000259" key="1">
    <source>
        <dbReference type="Pfam" id="PF04618"/>
    </source>
</evidence>
<comment type="caution">
    <text evidence="2">The sequence shown here is derived from an EMBL/GenBank/DDBJ whole genome shotgun (WGS) entry which is preliminary data.</text>
</comment>
<evidence type="ECO:0000313" key="3">
    <source>
        <dbReference type="Proteomes" id="UP001346149"/>
    </source>
</evidence>
<evidence type="ECO:0000313" key="2">
    <source>
        <dbReference type="EMBL" id="KAK4805050.1"/>
    </source>
</evidence>